<feature type="transmembrane region" description="Helical" evidence="6">
    <location>
        <begin position="194"/>
        <end position="213"/>
    </location>
</feature>
<dbReference type="PROSITE" id="PS50895">
    <property type="entry name" value="SURF1"/>
    <property type="match status" value="1"/>
</dbReference>
<dbReference type="Pfam" id="PF02104">
    <property type="entry name" value="SURF1"/>
    <property type="match status" value="1"/>
</dbReference>
<keyword evidence="5 6" id="KW-0472">Membrane</keyword>
<dbReference type="EMBL" id="FORA01000003">
    <property type="protein sequence ID" value="SFJ32548.1"/>
    <property type="molecule type" value="Genomic_DNA"/>
</dbReference>
<evidence type="ECO:0000256" key="4">
    <source>
        <dbReference type="ARBA" id="ARBA00022989"/>
    </source>
</evidence>
<dbReference type="Proteomes" id="UP000199110">
    <property type="component" value="Unassembled WGS sequence"/>
</dbReference>
<evidence type="ECO:0000313" key="7">
    <source>
        <dbReference type="EMBL" id="SFJ32548.1"/>
    </source>
</evidence>
<keyword evidence="6" id="KW-1003">Cell membrane</keyword>
<name>A0A1I3QF24_9RHOB</name>
<keyword evidence="3 6" id="KW-0812">Transmembrane</keyword>
<dbReference type="AlphaFoldDB" id="A0A1I3QF24"/>
<evidence type="ECO:0000256" key="1">
    <source>
        <dbReference type="ARBA" id="ARBA00004370"/>
    </source>
</evidence>
<evidence type="ECO:0000256" key="5">
    <source>
        <dbReference type="ARBA" id="ARBA00023136"/>
    </source>
</evidence>
<keyword evidence="8" id="KW-1185">Reference proteome</keyword>
<keyword evidence="4 6" id="KW-1133">Transmembrane helix</keyword>
<dbReference type="CDD" id="cd06662">
    <property type="entry name" value="SURF1"/>
    <property type="match status" value="1"/>
</dbReference>
<reference evidence="7 8" key="1">
    <citation type="submission" date="2016-10" db="EMBL/GenBank/DDBJ databases">
        <authorList>
            <person name="de Groot N.N."/>
        </authorList>
    </citation>
    <scope>NUCLEOTIDE SEQUENCE [LARGE SCALE GENOMIC DNA]</scope>
    <source>
        <strain evidence="7 8">DSM 19073</strain>
    </source>
</reference>
<dbReference type="PANTHER" id="PTHR23427">
    <property type="entry name" value="SURFEIT LOCUS PROTEIN"/>
    <property type="match status" value="1"/>
</dbReference>
<evidence type="ECO:0000256" key="2">
    <source>
        <dbReference type="ARBA" id="ARBA00007165"/>
    </source>
</evidence>
<dbReference type="OrthoDB" id="6079986at2"/>
<organism evidence="7 8">
    <name type="scientific">Jannaschia pohangensis</name>
    <dbReference type="NCBI Taxonomy" id="390807"/>
    <lineage>
        <taxon>Bacteria</taxon>
        <taxon>Pseudomonadati</taxon>
        <taxon>Pseudomonadota</taxon>
        <taxon>Alphaproteobacteria</taxon>
        <taxon>Rhodobacterales</taxon>
        <taxon>Roseobacteraceae</taxon>
        <taxon>Jannaschia</taxon>
    </lineage>
</organism>
<dbReference type="RefSeq" id="WP_092781133.1">
    <property type="nucleotide sequence ID" value="NZ_FORA01000003.1"/>
</dbReference>
<evidence type="ECO:0000256" key="6">
    <source>
        <dbReference type="RuleBase" id="RU363076"/>
    </source>
</evidence>
<dbReference type="InterPro" id="IPR045214">
    <property type="entry name" value="Surf1/Surf4"/>
</dbReference>
<proteinExistence type="inferred from homology"/>
<dbReference type="PANTHER" id="PTHR23427:SF2">
    <property type="entry name" value="SURFEIT LOCUS PROTEIN 1"/>
    <property type="match status" value="1"/>
</dbReference>
<dbReference type="STRING" id="390807.SAMN04488095_2516"/>
<protein>
    <recommendedName>
        <fullName evidence="6">SURF1-like protein</fullName>
    </recommendedName>
</protein>
<dbReference type="InterPro" id="IPR002994">
    <property type="entry name" value="Surf1/Shy1"/>
</dbReference>
<gene>
    <name evidence="7" type="ORF">SAMN04488095_2516</name>
</gene>
<evidence type="ECO:0000256" key="3">
    <source>
        <dbReference type="ARBA" id="ARBA00022692"/>
    </source>
</evidence>
<dbReference type="GO" id="GO:0005886">
    <property type="term" value="C:plasma membrane"/>
    <property type="evidence" value="ECO:0007669"/>
    <property type="project" value="UniProtKB-SubCell"/>
</dbReference>
<evidence type="ECO:0000313" key="8">
    <source>
        <dbReference type="Proteomes" id="UP000199110"/>
    </source>
</evidence>
<comment type="subcellular location">
    <subcellularLocation>
        <location evidence="6">Cell membrane</location>
        <topology evidence="6">Multi-pass membrane protein</topology>
    </subcellularLocation>
    <subcellularLocation>
        <location evidence="1">Membrane</location>
    </subcellularLocation>
</comment>
<comment type="similarity">
    <text evidence="2 6">Belongs to the SURF1 family.</text>
</comment>
<accession>A0A1I3QF24</accession>
<sequence>MRLILPLLFGLGGFAVLVALGLWQVQRLDWKEGVIAEIEGRIGAAPVALPAEPDPDADNYLPVVLTGTVAGPPLRVLGSWRGAGTGFRIVVPLETDGRRIMVDLGVVPLDFGETIDLPDEPLAITGNLNWPDDQNDGTPPPEGDLWYARDLTAMAPVLGTEPVMVVARSVAPETIPLPTPVGVEGIPNSHLGYAIQWFGLALVWLGMTVFLLWRIRRRTI</sequence>
<comment type="caution">
    <text evidence="6">Lacks conserved residue(s) required for the propagation of feature annotation.</text>
</comment>